<dbReference type="Proteomes" id="UP000070433">
    <property type="component" value="Chromosome"/>
</dbReference>
<evidence type="ECO:0000256" key="2">
    <source>
        <dbReference type="ARBA" id="ARBA00022617"/>
    </source>
</evidence>
<dbReference type="GO" id="GO:0022900">
    <property type="term" value="P:electron transport chain"/>
    <property type="evidence" value="ECO:0007669"/>
    <property type="project" value="InterPro"/>
</dbReference>
<proteinExistence type="predicted"/>
<dbReference type="PIRSF" id="PIRSF000027">
    <property type="entry name" value="Cytc_c_prime"/>
    <property type="match status" value="1"/>
</dbReference>
<dbReference type="InterPro" id="IPR012127">
    <property type="entry name" value="Cyt_c_prime"/>
</dbReference>
<evidence type="ECO:0000256" key="6">
    <source>
        <dbReference type="PIRSR" id="PIRSR000027-1"/>
    </source>
</evidence>
<dbReference type="GO" id="GO:0009055">
    <property type="term" value="F:electron transfer activity"/>
    <property type="evidence" value="ECO:0007669"/>
    <property type="project" value="InterPro"/>
</dbReference>
<dbReference type="InterPro" id="IPR010980">
    <property type="entry name" value="Cyt_c/b562"/>
</dbReference>
<comment type="PTM">
    <text evidence="7">Binds 1 heme group per subunit.</text>
</comment>
<feature type="binding site" description="covalent" evidence="7">
    <location>
        <position position="145"/>
    </location>
    <ligand>
        <name>heme c</name>
        <dbReference type="ChEBI" id="CHEBI:61717"/>
    </ligand>
</feature>
<evidence type="ECO:0000256" key="7">
    <source>
        <dbReference type="PIRSR" id="PIRSR000027-2"/>
    </source>
</evidence>
<dbReference type="GO" id="GO:0042597">
    <property type="term" value="C:periplasmic space"/>
    <property type="evidence" value="ECO:0007669"/>
    <property type="project" value="InterPro"/>
</dbReference>
<reference evidence="9 10" key="1">
    <citation type="journal article" date="2014" name="Int. J. Syst. Evol. Microbiol.">
        <title>Ramlibacter solisilvae sp. nov., isolated from forest soil, and emended description of the genus Ramlibacter.</title>
        <authorList>
            <person name="Lee H.J."/>
            <person name="Lee S.H."/>
            <person name="Lee S.S."/>
            <person name="Lee J.S."/>
            <person name="Kim Y."/>
            <person name="Kim S.C."/>
            <person name="Jeon C.O."/>
        </authorList>
    </citation>
    <scope>NUCLEOTIDE SEQUENCE [LARGE SCALE GENOMIC DNA]</scope>
    <source>
        <strain evidence="9 10">5-10</strain>
    </source>
</reference>
<keyword evidence="3 6" id="KW-0479">Metal-binding</keyword>
<organism evidence="9 10">
    <name type="scientific">Ramlibacter tataouinensis</name>
    <dbReference type="NCBI Taxonomy" id="94132"/>
    <lineage>
        <taxon>Bacteria</taxon>
        <taxon>Pseudomonadati</taxon>
        <taxon>Pseudomonadota</taxon>
        <taxon>Betaproteobacteria</taxon>
        <taxon>Burkholderiales</taxon>
        <taxon>Comamonadaceae</taxon>
        <taxon>Ramlibacter</taxon>
    </lineage>
</organism>
<dbReference type="Gene3D" id="1.20.120.10">
    <property type="entry name" value="Cytochrome c/b562"/>
    <property type="match status" value="1"/>
</dbReference>
<evidence type="ECO:0000313" key="10">
    <source>
        <dbReference type="Proteomes" id="UP000070433"/>
    </source>
</evidence>
<dbReference type="GO" id="GO:0020037">
    <property type="term" value="F:heme binding"/>
    <property type="evidence" value="ECO:0007669"/>
    <property type="project" value="InterPro"/>
</dbReference>
<feature type="signal peptide" evidence="8">
    <location>
        <begin position="1"/>
        <end position="22"/>
    </location>
</feature>
<accession>A0A127JSU7</accession>
<dbReference type="EMBL" id="CP010951">
    <property type="protein sequence ID" value="AMO22973.1"/>
    <property type="molecule type" value="Genomic_DNA"/>
</dbReference>
<dbReference type="PROSITE" id="PS51009">
    <property type="entry name" value="CYTCII"/>
    <property type="match status" value="1"/>
</dbReference>
<keyword evidence="10" id="KW-1185">Reference proteome</keyword>
<evidence type="ECO:0000256" key="8">
    <source>
        <dbReference type="SAM" id="SignalP"/>
    </source>
</evidence>
<dbReference type="Pfam" id="PF01322">
    <property type="entry name" value="Cytochrom_C_2"/>
    <property type="match status" value="1"/>
</dbReference>
<keyword evidence="1" id="KW-0813">Transport</keyword>
<keyword evidence="5 6" id="KW-0408">Iron</keyword>
<feature type="chain" id="PRO_5007449652" evidence="8">
    <location>
        <begin position="23"/>
        <end position="152"/>
    </location>
</feature>
<dbReference type="InterPro" id="IPR002321">
    <property type="entry name" value="Cyt_c_II"/>
</dbReference>
<dbReference type="OrthoDB" id="5520910at2"/>
<keyword evidence="2 7" id="KW-0349">Heme</keyword>
<evidence type="ECO:0000313" key="9">
    <source>
        <dbReference type="EMBL" id="AMO22973.1"/>
    </source>
</evidence>
<protein>
    <submittedName>
        <fullName evidence="9">Cytochrome C</fullName>
    </submittedName>
</protein>
<dbReference type="SUPFAM" id="SSF47175">
    <property type="entry name" value="Cytochromes"/>
    <property type="match status" value="1"/>
</dbReference>
<gene>
    <name evidence="9" type="ORF">UC35_08820</name>
</gene>
<keyword evidence="4" id="KW-0249">Electron transport</keyword>
<dbReference type="AlphaFoldDB" id="A0A127JSU7"/>
<dbReference type="PATRIC" id="fig|94132.3.peg.1796"/>
<name>A0A127JSU7_9BURK</name>
<evidence type="ECO:0000256" key="5">
    <source>
        <dbReference type="ARBA" id="ARBA00023004"/>
    </source>
</evidence>
<dbReference type="GO" id="GO:0005506">
    <property type="term" value="F:iron ion binding"/>
    <property type="evidence" value="ECO:0007669"/>
    <property type="project" value="InterPro"/>
</dbReference>
<feature type="binding site" description="axial binding residue" evidence="6">
    <location>
        <position position="146"/>
    </location>
    <ligand>
        <name>heme c</name>
        <dbReference type="ChEBI" id="CHEBI:61717"/>
    </ligand>
    <ligandPart>
        <name>Fe</name>
        <dbReference type="ChEBI" id="CHEBI:18248"/>
    </ligandPart>
</feature>
<keyword evidence="8" id="KW-0732">Signal</keyword>
<evidence type="ECO:0000256" key="4">
    <source>
        <dbReference type="ARBA" id="ARBA00022982"/>
    </source>
</evidence>
<feature type="binding site" description="covalent" evidence="7">
    <location>
        <position position="142"/>
    </location>
    <ligand>
        <name>heme c</name>
        <dbReference type="ChEBI" id="CHEBI:61717"/>
    </ligand>
</feature>
<dbReference type="RefSeq" id="WP_061498155.1">
    <property type="nucleotide sequence ID" value="NZ_CP010951.1"/>
</dbReference>
<evidence type="ECO:0000256" key="3">
    <source>
        <dbReference type="ARBA" id="ARBA00022723"/>
    </source>
</evidence>
<evidence type="ECO:0000256" key="1">
    <source>
        <dbReference type="ARBA" id="ARBA00022448"/>
    </source>
</evidence>
<sequence>MKIAASLAAAAAILAIASPASAQFAKPEDAVKYRQGSLFVMAQHFGRIGAMVNGRVPYDAKAAADNAEVVADMAKLPWTGFGPGTDKASSPTRAKPEVWSEQIKFKDHADKMQGETQKLLAAAKTNNLDNLKAAFGPTANSCKACHDAFRKE</sequence>